<proteinExistence type="predicted"/>
<accession>A0ABM6GHL7</accession>
<protein>
    <submittedName>
        <fullName evidence="1">Uncharacterized protein</fullName>
    </submittedName>
</protein>
<keyword evidence="2" id="KW-1185">Reference proteome</keyword>
<name>A0ABM6GHL7_9BIFI</name>
<reference evidence="2" key="1">
    <citation type="submission" date="2017-01" db="EMBL/GenBank/DDBJ databases">
        <title>Gardnerella vaginalis bacteremia associated with severe acute encephalopathy in a young female patient: Case Report and characterization of the isolate.</title>
        <authorList>
            <person name="Tankovic J."/>
            <person name="Timinskas A."/>
            <person name="Zilnyte M."/>
            <person name="Janulaitiene M."/>
            <person name="Zvirbliene A."/>
            <person name="Pleckaityte M."/>
        </authorList>
    </citation>
    <scope>NUCLEOTIDE SEQUENCE [LARGE SCALE GENOMIC DNA]</scope>
    <source>
        <strain evidence="2">GV37</strain>
    </source>
</reference>
<organism evidence="1 2">
    <name type="scientific">Gardnerella swidsinskii</name>
    <dbReference type="NCBI Taxonomy" id="2792979"/>
    <lineage>
        <taxon>Bacteria</taxon>
        <taxon>Bacillati</taxon>
        <taxon>Actinomycetota</taxon>
        <taxon>Actinomycetes</taxon>
        <taxon>Bifidobacteriales</taxon>
        <taxon>Bifidobacteriaceae</taxon>
        <taxon>Gardnerella</taxon>
    </lineage>
</organism>
<gene>
    <name evidence="1" type="ORF">BVL65_00385</name>
</gene>
<dbReference type="Proteomes" id="UP000186260">
    <property type="component" value="Chromosome"/>
</dbReference>
<sequence length="124" mass="14250">MSKETQKAVEKFKTILEDNDFIVDSSEENYLNVCMEMNYVYFDLSFSYDDNATLKDLSDAFHDTASEYFQSLEPLTIGDFLEEITYMPGVINDPKNLTLTDVDCIREEFKTVAKLSVLSIMATH</sequence>
<evidence type="ECO:0000313" key="2">
    <source>
        <dbReference type="Proteomes" id="UP000186260"/>
    </source>
</evidence>
<evidence type="ECO:0000313" key="1">
    <source>
        <dbReference type="EMBL" id="APW18117.1"/>
    </source>
</evidence>
<dbReference type="RefSeq" id="WP_076002531.1">
    <property type="nucleotide sequence ID" value="NZ_CP019058.1"/>
</dbReference>
<dbReference type="EMBL" id="CP019058">
    <property type="protein sequence ID" value="APW18117.1"/>
    <property type="molecule type" value="Genomic_DNA"/>
</dbReference>